<evidence type="ECO:0000256" key="10">
    <source>
        <dbReference type="ARBA" id="ARBA00023237"/>
    </source>
</evidence>
<evidence type="ECO:0000313" key="13">
    <source>
        <dbReference type="EMBL" id="GGC14878.1"/>
    </source>
</evidence>
<evidence type="ECO:0000256" key="11">
    <source>
        <dbReference type="SAM" id="SignalP"/>
    </source>
</evidence>
<comment type="caution">
    <text evidence="13">The sequence shown here is derived from an EMBL/GenBank/DDBJ whole genome shotgun (WGS) entry which is preliminary data.</text>
</comment>
<dbReference type="InterPro" id="IPR001702">
    <property type="entry name" value="Porin_Gram-ve"/>
</dbReference>
<dbReference type="CDD" id="cd00342">
    <property type="entry name" value="gram_neg_porins"/>
    <property type="match status" value="1"/>
</dbReference>
<feature type="domain" description="Porin" evidence="12">
    <location>
        <begin position="7"/>
        <end position="325"/>
    </location>
</feature>
<evidence type="ECO:0000259" key="12">
    <source>
        <dbReference type="Pfam" id="PF13609"/>
    </source>
</evidence>
<accession>A0A8J2UNQ7</accession>
<dbReference type="GO" id="GO:0034220">
    <property type="term" value="P:monoatomic ion transmembrane transport"/>
    <property type="evidence" value="ECO:0007669"/>
    <property type="project" value="InterPro"/>
</dbReference>
<dbReference type="InterPro" id="IPR002299">
    <property type="entry name" value="Porin_Neis"/>
</dbReference>
<sequence length="362" mass="36905">MKKSLLALAVLGAFAGAASAQSSVTVYGIVDTGIGSVDINNGGERTTGLTSGAQSPSRIGFKGTEDLGGGLKANFQLEAGFNSDNGGSAASNQIFNRVATVGLSGAFGKVDLGRQTTILKDAHDQIDPFGGSGSIGNIARIFYNGGVATNGAAVGDRVSNTIKYQTNSYSGFKAGAAYTFGEQEGDNGAQRQYGVGLGYANGPLNVQFAYNNVNADTATGGVVTPVGEAKIAFIGATYNFGAFKLHGAYADGKFESNAGGTDVKYRNGLIGVSLPLGPGSLAASYAINDNRTFDDADSQQVAIQYSYDLSKRTNLYAGYARTNNDIGAALGGSQLGSLNVTNASVGGGQDVSIIAVGIRHKF</sequence>
<dbReference type="EMBL" id="BMCG01000005">
    <property type="protein sequence ID" value="GGC14878.1"/>
    <property type="molecule type" value="Genomic_DNA"/>
</dbReference>
<evidence type="ECO:0000256" key="9">
    <source>
        <dbReference type="ARBA" id="ARBA00023136"/>
    </source>
</evidence>
<keyword evidence="10" id="KW-0998">Cell outer membrane</keyword>
<dbReference type="Pfam" id="PF13609">
    <property type="entry name" value="Porin_4"/>
    <property type="match status" value="1"/>
</dbReference>
<reference evidence="13" key="2">
    <citation type="submission" date="2020-09" db="EMBL/GenBank/DDBJ databases">
        <authorList>
            <person name="Sun Q."/>
            <person name="Sedlacek I."/>
        </authorList>
    </citation>
    <scope>NUCLEOTIDE SEQUENCE</scope>
    <source>
        <strain evidence="13">CCM 7086</strain>
    </source>
</reference>
<dbReference type="PRINTS" id="PR00184">
    <property type="entry name" value="NEISSPPORIN"/>
</dbReference>
<keyword evidence="8" id="KW-0626">Porin</keyword>
<dbReference type="PRINTS" id="PR00182">
    <property type="entry name" value="ECOLNEIPORIN"/>
</dbReference>
<feature type="chain" id="PRO_5035213136" evidence="11">
    <location>
        <begin position="21"/>
        <end position="362"/>
    </location>
</feature>
<gene>
    <name evidence="13" type="ORF">GCM10007205_24750</name>
</gene>
<evidence type="ECO:0000256" key="5">
    <source>
        <dbReference type="ARBA" id="ARBA00022692"/>
    </source>
</evidence>
<evidence type="ECO:0000313" key="14">
    <source>
        <dbReference type="Proteomes" id="UP000620266"/>
    </source>
</evidence>
<dbReference type="PANTHER" id="PTHR34501:SF9">
    <property type="entry name" value="MAJOR OUTER MEMBRANE PROTEIN P.IA"/>
    <property type="match status" value="1"/>
</dbReference>
<dbReference type="InterPro" id="IPR050298">
    <property type="entry name" value="Gram-neg_bact_OMP"/>
</dbReference>
<keyword evidence="7" id="KW-0406">Ion transport</keyword>
<dbReference type="Proteomes" id="UP000620266">
    <property type="component" value="Unassembled WGS sequence"/>
</dbReference>
<dbReference type="GO" id="GO:0009279">
    <property type="term" value="C:cell outer membrane"/>
    <property type="evidence" value="ECO:0007669"/>
    <property type="project" value="UniProtKB-SubCell"/>
</dbReference>
<evidence type="ECO:0000256" key="2">
    <source>
        <dbReference type="ARBA" id="ARBA00011233"/>
    </source>
</evidence>
<dbReference type="RefSeq" id="WP_188396612.1">
    <property type="nucleotide sequence ID" value="NZ_BMCG01000005.1"/>
</dbReference>
<keyword evidence="6 11" id="KW-0732">Signal</keyword>
<keyword evidence="4" id="KW-1134">Transmembrane beta strand</keyword>
<dbReference type="GO" id="GO:0015288">
    <property type="term" value="F:porin activity"/>
    <property type="evidence" value="ECO:0007669"/>
    <property type="project" value="UniProtKB-KW"/>
</dbReference>
<evidence type="ECO:0000256" key="7">
    <source>
        <dbReference type="ARBA" id="ARBA00023065"/>
    </source>
</evidence>
<evidence type="ECO:0000256" key="4">
    <source>
        <dbReference type="ARBA" id="ARBA00022452"/>
    </source>
</evidence>
<comment type="subcellular location">
    <subcellularLocation>
        <location evidence="1">Cell outer membrane</location>
        <topology evidence="1">Multi-pass membrane protein</topology>
    </subcellularLocation>
</comment>
<reference evidence="13" key="1">
    <citation type="journal article" date="2014" name="Int. J. Syst. Evol. Microbiol.">
        <title>Complete genome sequence of Corynebacterium casei LMG S-19264T (=DSM 44701T), isolated from a smear-ripened cheese.</title>
        <authorList>
            <consortium name="US DOE Joint Genome Institute (JGI-PGF)"/>
            <person name="Walter F."/>
            <person name="Albersmeier A."/>
            <person name="Kalinowski J."/>
            <person name="Ruckert C."/>
        </authorList>
    </citation>
    <scope>NUCLEOTIDE SEQUENCE</scope>
    <source>
        <strain evidence="13">CCM 7086</strain>
    </source>
</reference>
<keyword evidence="5" id="KW-0812">Transmembrane</keyword>
<keyword evidence="9" id="KW-0472">Membrane</keyword>
<dbReference type="PANTHER" id="PTHR34501">
    <property type="entry name" value="PROTEIN YDDL-RELATED"/>
    <property type="match status" value="1"/>
</dbReference>
<dbReference type="Gene3D" id="2.40.160.10">
    <property type="entry name" value="Porin"/>
    <property type="match status" value="1"/>
</dbReference>
<organism evidence="13 14">
    <name type="scientific">Oxalicibacterium flavum</name>
    <dbReference type="NCBI Taxonomy" id="179467"/>
    <lineage>
        <taxon>Bacteria</taxon>
        <taxon>Pseudomonadati</taxon>
        <taxon>Pseudomonadota</taxon>
        <taxon>Betaproteobacteria</taxon>
        <taxon>Burkholderiales</taxon>
        <taxon>Oxalobacteraceae</taxon>
        <taxon>Oxalicibacterium</taxon>
    </lineage>
</organism>
<dbReference type="InterPro" id="IPR033900">
    <property type="entry name" value="Gram_neg_porin_domain"/>
</dbReference>
<keyword evidence="14" id="KW-1185">Reference proteome</keyword>
<evidence type="ECO:0000256" key="6">
    <source>
        <dbReference type="ARBA" id="ARBA00022729"/>
    </source>
</evidence>
<comment type="subunit">
    <text evidence="2">Homotrimer.</text>
</comment>
<evidence type="ECO:0000256" key="8">
    <source>
        <dbReference type="ARBA" id="ARBA00023114"/>
    </source>
</evidence>
<proteinExistence type="predicted"/>
<evidence type="ECO:0000256" key="3">
    <source>
        <dbReference type="ARBA" id="ARBA00022448"/>
    </source>
</evidence>
<dbReference type="GO" id="GO:0046930">
    <property type="term" value="C:pore complex"/>
    <property type="evidence" value="ECO:0007669"/>
    <property type="project" value="UniProtKB-KW"/>
</dbReference>
<keyword evidence="3" id="KW-0813">Transport</keyword>
<evidence type="ECO:0000256" key="1">
    <source>
        <dbReference type="ARBA" id="ARBA00004571"/>
    </source>
</evidence>
<name>A0A8J2UNQ7_9BURK</name>
<feature type="signal peptide" evidence="11">
    <location>
        <begin position="1"/>
        <end position="20"/>
    </location>
</feature>
<dbReference type="InterPro" id="IPR023614">
    <property type="entry name" value="Porin_dom_sf"/>
</dbReference>
<dbReference type="AlphaFoldDB" id="A0A8J2UNQ7"/>
<protein>
    <submittedName>
        <fullName evidence="13">Porin</fullName>
    </submittedName>
</protein>
<dbReference type="SUPFAM" id="SSF56935">
    <property type="entry name" value="Porins"/>
    <property type="match status" value="1"/>
</dbReference>